<organism evidence="2 3">
    <name type="scientific">Haloarcula rubra</name>
    <dbReference type="NCBI Taxonomy" id="2487747"/>
    <lineage>
        <taxon>Archaea</taxon>
        <taxon>Methanobacteriati</taxon>
        <taxon>Methanobacteriota</taxon>
        <taxon>Stenosarchaea group</taxon>
        <taxon>Halobacteria</taxon>
        <taxon>Halobacteriales</taxon>
        <taxon>Haloarculaceae</taxon>
        <taxon>Haloarcula</taxon>
    </lineage>
</organism>
<dbReference type="PROSITE" id="PS51257">
    <property type="entry name" value="PROKAR_LIPOPROTEIN"/>
    <property type="match status" value="1"/>
</dbReference>
<name>A0AAW4PS52_9EURY</name>
<dbReference type="EMBL" id="RKLR01000005">
    <property type="protein sequence ID" value="MBX0324070.1"/>
    <property type="molecule type" value="Genomic_DNA"/>
</dbReference>
<keyword evidence="3" id="KW-1185">Reference proteome</keyword>
<evidence type="ECO:0000313" key="2">
    <source>
        <dbReference type="EMBL" id="MBX0324070.1"/>
    </source>
</evidence>
<dbReference type="Proteomes" id="UP001430377">
    <property type="component" value="Unassembled WGS sequence"/>
</dbReference>
<protein>
    <submittedName>
        <fullName evidence="2">Uncharacterized protein</fullName>
    </submittedName>
</protein>
<comment type="caution">
    <text evidence="2">The sequence shown here is derived from an EMBL/GenBank/DDBJ whole genome shotgun (WGS) entry which is preliminary data.</text>
</comment>
<feature type="compositionally biased region" description="Basic and acidic residues" evidence="1">
    <location>
        <begin position="41"/>
        <end position="59"/>
    </location>
</feature>
<evidence type="ECO:0000313" key="3">
    <source>
        <dbReference type="Proteomes" id="UP001430377"/>
    </source>
</evidence>
<sequence length="500" mass="54637">MRRRALLTSLAAAGAGLAGCSFGDGGGDPEHTAVDPPETDTTDHSQPQRDTETDRRTGDPPRPAEPPHVVELETGPRTYALSPYIRADDGGRVALWFDRTATADHPARLRGWLRNGNDFENTFRVRRIPVVGDIRAQQPRGYDHEASLHLAPTERNDLAAAVPAVVRDETGYWRVEDVGPWLTETRRLAPGEWVRLEYEVVGSPGMSERPTGTYEFGDEATLSVWDTTSPGPDTDSRFAGRSLPAFPGDGDVQWYHEADAETVAFVRPSTERVDLDGLVAFEVVNHSHERLRCGHWNLYKLVDGEWFRVGPWIHTSDCRLLSPGERKQWPLRAFNGEAVPTGGDCHGGLTRGHLGGGEYAVVAGYGHPEPESGALVELVGDPATVAPTADVTTERDGSTVTVTSERYGDDDHPPDATFTLQYAAAGGERVVAEQVMRPSRFGGDGRGLRNALPFLSADVDRVVVRTDAHVVDSVVGDERDARRYTFRGRDYLVSRGASGE</sequence>
<evidence type="ECO:0000256" key="1">
    <source>
        <dbReference type="SAM" id="MobiDB-lite"/>
    </source>
</evidence>
<feature type="region of interest" description="Disordered" evidence="1">
    <location>
        <begin position="16"/>
        <end position="69"/>
    </location>
</feature>
<accession>A0AAW4PS52</accession>
<dbReference type="AlphaFoldDB" id="A0AAW4PS52"/>
<reference evidence="2 3" key="1">
    <citation type="submission" date="2021-06" db="EMBL/GenBank/DDBJ databases">
        <title>Halomicroarcula sp. a new haloarchaeum isolated from saline soil.</title>
        <authorList>
            <person name="Duran-Viseras A."/>
            <person name="Sanchez-Porro C."/>
            <person name="Ventosa A."/>
        </authorList>
    </citation>
    <scope>NUCLEOTIDE SEQUENCE [LARGE SCALE GENOMIC DNA]</scope>
    <source>
        <strain evidence="2 3">F13</strain>
    </source>
</reference>
<proteinExistence type="predicted"/>
<dbReference type="RefSeq" id="WP_220619033.1">
    <property type="nucleotide sequence ID" value="NZ_RKLR01000005.1"/>
</dbReference>
<gene>
    <name evidence="2" type="ORF">EGH21_13615</name>
</gene>